<sequence>MNPARSSKPNILWICTDQQRFDAVGAFGNPRIRTPNLDRLAEEGVSFERAYTQCPICTPSRASFLTGRYPRTTRARQNGNEYFPADEVLVTKLLADDGYSCGLIGKLHLSAAQGQMENRPDDGYEMFKWSQHPHDDWPGMNDYQLWLKAKGIEWNEHYQLSDWKDLFKPGEGGIAPEHHQTTWCAEEAIGFIERQKDRPWLLSVNIFDPHPPYDPPAVYREKYSPEEMAAPKWKEGELDSKPPLQKRDYLRGGQDGTGPSYSALSERERKQAIADYYAMVELIDDQVGRVLHALEETGQRENTIVVFMSDHGEMLGDHGLYWKGAYFYEELVHIPLILSWPGKFRSGLRSRALVELVDLAPTLMEAAGLGVPYYMQGKSLMPILLGEADADRHKSHVYSEYYNTLNGIHPDVYGTMYFDGRYKLVVYHGQELGELYDLENDPEEFDNLWSAQDCQSLKLELMKKNFDASVRMTLDPKPPMIKYY</sequence>
<dbReference type="InterPro" id="IPR000917">
    <property type="entry name" value="Sulfatase_N"/>
</dbReference>
<keyword evidence="2" id="KW-0479">Metal-binding</keyword>
<dbReference type="PROSITE" id="PS00523">
    <property type="entry name" value="SULFATASE_1"/>
    <property type="match status" value="1"/>
</dbReference>
<name>A0ABV9FHK8_9BACL</name>
<dbReference type="PANTHER" id="PTHR45953:SF1">
    <property type="entry name" value="IDURONATE 2-SULFATASE"/>
    <property type="match status" value="1"/>
</dbReference>
<feature type="region of interest" description="Disordered" evidence="4">
    <location>
        <begin position="230"/>
        <end position="264"/>
    </location>
</feature>
<proteinExistence type="inferred from homology"/>
<dbReference type="EMBL" id="JBHSEP010000017">
    <property type="protein sequence ID" value="MFC4600563.1"/>
    <property type="molecule type" value="Genomic_DNA"/>
</dbReference>
<accession>A0ABV9FHK8</accession>
<evidence type="ECO:0000256" key="3">
    <source>
        <dbReference type="ARBA" id="ARBA00022801"/>
    </source>
</evidence>
<keyword evidence="7" id="KW-1185">Reference proteome</keyword>
<evidence type="ECO:0000256" key="4">
    <source>
        <dbReference type="SAM" id="MobiDB-lite"/>
    </source>
</evidence>
<comment type="similarity">
    <text evidence="1">Belongs to the sulfatase family.</text>
</comment>
<dbReference type="Gene3D" id="3.40.720.10">
    <property type="entry name" value="Alkaline Phosphatase, subunit A"/>
    <property type="match status" value="1"/>
</dbReference>
<comment type="caution">
    <text evidence="6">The sequence shown here is derived from an EMBL/GenBank/DDBJ whole genome shotgun (WGS) entry which is preliminary data.</text>
</comment>
<evidence type="ECO:0000256" key="1">
    <source>
        <dbReference type="ARBA" id="ARBA00008779"/>
    </source>
</evidence>
<dbReference type="Proteomes" id="UP001596028">
    <property type="component" value="Unassembled WGS sequence"/>
</dbReference>
<organism evidence="6 7">
    <name type="scientific">Cohnella hongkongensis</name>
    <dbReference type="NCBI Taxonomy" id="178337"/>
    <lineage>
        <taxon>Bacteria</taxon>
        <taxon>Bacillati</taxon>
        <taxon>Bacillota</taxon>
        <taxon>Bacilli</taxon>
        <taxon>Bacillales</taxon>
        <taxon>Paenibacillaceae</taxon>
        <taxon>Cohnella</taxon>
    </lineage>
</organism>
<dbReference type="InterPro" id="IPR024607">
    <property type="entry name" value="Sulfatase_CS"/>
</dbReference>
<dbReference type="SUPFAM" id="SSF53649">
    <property type="entry name" value="Alkaline phosphatase-like"/>
    <property type="match status" value="1"/>
</dbReference>
<dbReference type="RefSeq" id="WP_378099758.1">
    <property type="nucleotide sequence ID" value="NZ_JBHSEP010000017.1"/>
</dbReference>
<evidence type="ECO:0000259" key="5">
    <source>
        <dbReference type="Pfam" id="PF00884"/>
    </source>
</evidence>
<feature type="compositionally biased region" description="Basic and acidic residues" evidence="4">
    <location>
        <begin position="232"/>
        <end position="250"/>
    </location>
</feature>
<protein>
    <submittedName>
        <fullName evidence="6">Sulfatase</fullName>
    </submittedName>
</protein>
<gene>
    <name evidence="6" type="ORF">ACFO3S_20130</name>
</gene>
<feature type="domain" description="Sulfatase N-terminal" evidence="5">
    <location>
        <begin position="9"/>
        <end position="368"/>
    </location>
</feature>
<evidence type="ECO:0000313" key="7">
    <source>
        <dbReference type="Proteomes" id="UP001596028"/>
    </source>
</evidence>
<evidence type="ECO:0000256" key="2">
    <source>
        <dbReference type="ARBA" id="ARBA00022723"/>
    </source>
</evidence>
<evidence type="ECO:0000313" key="6">
    <source>
        <dbReference type="EMBL" id="MFC4600563.1"/>
    </source>
</evidence>
<dbReference type="InterPro" id="IPR017850">
    <property type="entry name" value="Alkaline_phosphatase_core_sf"/>
</dbReference>
<dbReference type="PANTHER" id="PTHR45953">
    <property type="entry name" value="IDURONATE 2-SULFATASE"/>
    <property type="match status" value="1"/>
</dbReference>
<dbReference type="Pfam" id="PF00884">
    <property type="entry name" value="Sulfatase"/>
    <property type="match status" value="1"/>
</dbReference>
<keyword evidence="3" id="KW-0378">Hydrolase</keyword>
<reference evidence="7" key="1">
    <citation type="journal article" date="2019" name="Int. J. Syst. Evol. Microbiol.">
        <title>The Global Catalogue of Microorganisms (GCM) 10K type strain sequencing project: providing services to taxonomists for standard genome sequencing and annotation.</title>
        <authorList>
            <consortium name="The Broad Institute Genomics Platform"/>
            <consortium name="The Broad Institute Genome Sequencing Center for Infectious Disease"/>
            <person name="Wu L."/>
            <person name="Ma J."/>
        </authorList>
    </citation>
    <scope>NUCLEOTIDE SEQUENCE [LARGE SCALE GENOMIC DNA]</scope>
    <source>
        <strain evidence="7">CCUG 49571</strain>
    </source>
</reference>